<dbReference type="AlphaFoldDB" id="A0A9Q0TPT8"/>
<dbReference type="InterPro" id="IPR055290">
    <property type="entry name" value="At3g26010-like"/>
</dbReference>
<feature type="domain" description="F-box" evidence="1">
    <location>
        <begin position="34"/>
        <end position="66"/>
    </location>
</feature>
<evidence type="ECO:0008006" key="5">
    <source>
        <dbReference type="Google" id="ProtNLM"/>
    </source>
</evidence>
<reference evidence="3" key="2">
    <citation type="journal article" date="2023" name="Int. J. Mol. Sci.">
        <title>De Novo Assembly and Annotation of 11 Diverse Shrub Willow (Salix) Genomes Reveals Novel Gene Organization in Sex-Linked Regions.</title>
        <authorList>
            <person name="Hyden B."/>
            <person name="Feng K."/>
            <person name="Yates T.B."/>
            <person name="Jawdy S."/>
            <person name="Cereghino C."/>
            <person name="Smart L.B."/>
            <person name="Muchero W."/>
        </authorList>
    </citation>
    <scope>NUCLEOTIDE SEQUENCE [LARGE SCALE GENOMIC DNA]</scope>
    <source>
        <tissue evidence="3">Shoot tip</tissue>
    </source>
</reference>
<dbReference type="InterPro" id="IPR036047">
    <property type="entry name" value="F-box-like_dom_sf"/>
</dbReference>
<dbReference type="InterPro" id="IPR001810">
    <property type="entry name" value="F-box_dom"/>
</dbReference>
<comment type="caution">
    <text evidence="3">The sequence shown here is derived from an EMBL/GenBank/DDBJ whole genome shotgun (WGS) entry which is preliminary data.</text>
</comment>
<evidence type="ECO:0000259" key="2">
    <source>
        <dbReference type="Pfam" id="PF08268"/>
    </source>
</evidence>
<gene>
    <name evidence="3" type="ORF">OIU85_027054</name>
</gene>
<dbReference type="NCBIfam" id="TIGR01640">
    <property type="entry name" value="F_box_assoc_1"/>
    <property type="match status" value="1"/>
</dbReference>
<sequence>MLSFKRIAGSSSSSQAVPFSVSAETIANNEDLLTELILLRLPIKSLLKFKCVSKHWLSLISNPHFSRRRISCDTSPCGLFLIERGFRHMLDTKRSGRIYYVYNPTTEQQNTIPRPRRAVGAALAFDPSKSPHYKVICVRKRRWLHHQYEILMYSSNSGPWRVSGDPFTTKGSDEQFNGGVFCNGAIYWLDVSGTTGVSLCFDIDGEKLHQMPPPPAPQVDDVFEPRKIHGPPPQANAKLDVHEMRAGYNGWFAKYHIDLDLIAGEKEMRTRFQCCCAYIPGKVIRYDFKDKNSTKLCDFNPTVDQGIGTGPENESKFVGTMFNVFQYIESLACVCFC</sequence>
<name>A0A9Q0TPT8_SALVM</name>
<evidence type="ECO:0000259" key="1">
    <source>
        <dbReference type="Pfam" id="PF00646"/>
    </source>
</evidence>
<dbReference type="EMBL" id="JAPFFL010000007">
    <property type="protein sequence ID" value="KAJ6715615.1"/>
    <property type="molecule type" value="Genomic_DNA"/>
</dbReference>
<protein>
    <recommendedName>
        <fullName evidence="5">F-box domain-containing protein</fullName>
    </recommendedName>
</protein>
<accession>A0A9Q0TPT8</accession>
<reference evidence="3" key="1">
    <citation type="submission" date="2022-11" db="EMBL/GenBank/DDBJ databases">
        <authorList>
            <person name="Hyden B.L."/>
            <person name="Feng K."/>
            <person name="Yates T."/>
            <person name="Jawdy S."/>
            <person name="Smart L.B."/>
            <person name="Muchero W."/>
        </authorList>
    </citation>
    <scope>NUCLEOTIDE SEQUENCE</scope>
    <source>
        <tissue evidence="3">Shoot tip</tissue>
    </source>
</reference>
<organism evidence="3 4">
    <name type="scientific">Salix viminalis</name>
    <name type="common">Common osier</name>
    <name type="synonym">Basket willow</name>
    <dbReference type="NCBI Taxonomy" id="40686"/>
    <lineage>
        <taxon>Eukaryota</taxon>
        <taxon>Viridiplantae</taxon>
        <taxon>Streptophyta</taxon>
        <taxon>Embryophyta</taxon>
        <taxon>Tracheophyta</taxon>
        <taxon>Spermatophyta</taxon>
        <taxon>Magnoliopsida</taxon>
        <taxon>eudicotyledons</taxon>
        <taxon>Gunneridae</taxon>
        <taxon>Pentapetalae</taxon>
        <taxon>rosids</taxon>
        <taxon>fabids</taxon>
        <taxon>Malpighiales</taxon>
        <taxon>Salicaceae</taxon>
        <taxon>Saliceae</taxon>
        <taxon>Salix</taxon>
    </lineage>
</organism>
<evidence type="ECO:0000313" key="4">
    <source>
        <dbReference type="Proteomes" id="UP001151529"/>
    </source>
</evidence>
<feature type="domain" description="F-box associated beta-propeller type 3" evidence="2">
    <location>
        <begin position="89"/>
        <end position="211"/>
    </location>
</feature>
<evidence type="ECO:0000313" key="3">
    <source>
        <dbReference type="EMBL" id="KAJ6715615.1"/>
    </source>
</evidence>
<dbReference type="InterPro" id="IPR017451">
    <property type="entry name" value="F-box-assoc_interact_dom"/>
</dbReference>
<dbReference type="SUPFAM" id="SSF81383">
    <property type="entry name" value="F-box domain"/>
    <property type="match status" value="1"/>
</dbReference>
<dbReference type="PANTHER" id="PTHR35546">
    <property type="entry name" value="F-BOX PROTEIN INTERACTION DOMAIN PROTEIN-RELATED"/>
    <property type="match status" value="1"/>
</dbReference>
<proteinExistence type="predicted"/>
<dbReference type="Pfam" id="PF08268">
    <property type="entry name" value="FBA_3"/>
    <property type="match status" value="1"/>
</dbReference>
<dbReference type="Proteomes" id="UP001151529">
    <property type="component" value="Chromosome 1"/>
</dbReference>
<dbReference type="Pfam" id="PF00646">
    <property type="entry name" value="F-box"/>
    <property type="match status" value="1"/>
</dbReference>
<dbReference type="PANTHER" id="PTHR35546:SF115">
    <property type="entry name" value="F-BOX DOMAIN-CONTAINING PROTEIN"/>
    <property type="match status" value="1"/>
</dbReference>
<dbReference type="InterPro" id="IPR013187">
    <property type="entry name" value="F-box-assoc_dom_typ3"/>
</dbReference>
<keyword evidence="4" id="KW-1185">Reference proteome</keyword>
<dbReference type="OrthoDB" id="605328at2759"/>